<dbReference type="PIRSF" id="PIRSF037420">
    <property type="entry name" value="PQQ_syn_pqqE"/>
    <property type="match status" value="1"/>
</dbReference>
<dbReference type="PROSITE" id="PS51918">
    <property type="entry name" value="RADICAL_SAM"/>
    <property type="match status" value="1"/>
</dbReference>
<evidence type="ECO:0000259" key="7">
    <source>
        <dbReference type="PROSITE" id="PS51918"/>
    </source>
</evidence>
<dbReference type="InterPro" id="IPR007197">
    <property type="entry name" value="rSAM"/>
</dbReference>
<comment type="cofactor">
    <cofactor evidence="1">
        <name>[4Fe-4S] cluster</name>
        <dbReference type="ChEBI" id="CHEBI:49883"/>
    </cofactor>
</comment>
<dbReference type="NCBIfam" id="TIGR04053">
    <property type="entry name" value="TIGR04053 family radical SAM/SPASM domain-containing protein"/>
    <property type="match status" value="1"/>
</dbReference>
<keyword evidence="3" id="KW-0949">S-adenosyl-L-methionine</keyword>
<dbReference type="InterPro" id="IPR050377">
    <property type="entry name" value="Radical_SAM_PqqE_MftC-like"/>
</dbReference>
<sequence length="378" mass="42498">MQITGLNDFVEKWLRRFEEAPLLVFWESTKACPLACKHCRAEAIPNPLPGELSTEEGKELIRQVSEFGEPTPTIIITGGDPLVRRDLFELVRYAAELGVPTGVAPAVSPNLTQETLRELRRLGVKALSISLDGATAEVHEAMRQVEGNYEATVKAIETAVNTGLTVQVNTVVWRRNVQQLPYIVKLLKEKGVKIWEVFFLIVTGRAVAELDITPTEYEDVLNFLTEVSKYGIQVRTVEAPFYRRVKIERSSGVEYSNPLYRELVNNLRELLGEPASSRLDPRFMPTRDGLGIIFVAYDGTVYPSGFMPYPLGNVRRISLVEIYRKHPLLVKMRRAEFKGRCGICEYRRVCGGSRARAFSRYGDPLETDPACIYEPGGG</sequence>
<keyword evidence="6" id="KW-0411">Iron-sulfur</keyword>
<evidence type="ECO:0000256" key="5">
    <source>
        <dbReference type="ARBA" id="ARBA00023004"/>
    </source>
</evidence>
<dbReference type="InterPro" id="IPR006638">
    <property type="entry name" value="Elp3/MiaA/NifB-like_rSAM"/>
</dbReference>
<dbReference type="CDD" id="cd01335">
    <property type="entry name" value="Radical_SAM"/>
    <property type="match status" value="1"/>
</dbReference>
<dbReference type="SFLD" id="SFLDG01067">
    <property type="entry name" value="SPASM/twitch_domain_containing"/>
    <property type="match status" value="1"/>
</dbReference>
<dbReference type="SFLD" id="SFLDS00029">
    <property type="entry name" value="Radical_SAM"/>
    <property type="match status" value="1"/>
</dbReference>
<dbReference type="EMBL" id="DQVM01000035">
    <property type="protein sequence ID" value="HIQ29313.1"/>
    <property type="molecule type" value="Genomic_DNA"/>
</dbReference>
<dbReference type="Gene3D" id="3.20.20.70">
    <property type="entry name" value="Aldolase class I"/>
    <property type="match status" value="1"/>
</dbReference>
<keyword evidence="5" id="KW-0408">Iron</keyword>
<evidence type="ECO:0000256" key="1">
    <source>
        <dbReference type="ARBA" id="ARBA00001966"/>
    </source>
</evidence>
<dbReference type="Proteomes" id="UP000608579">
    <property type="component" value="Unassembled WGS sequence"/>
</dbReference>
<dbReference type="SMART" id="SM00729">
    <property type="entry name" value="Elp3"/>
    <property type="match status" value="1"/>
</dbReference>
<dbReference type="PANTHER" id="PTHR11228:SF34">
    <property type="entry name" value="TUNGSTEN-CONTAINING ALDEHYDE FERREDOXIN OXIDOREDUCTASE COFACTOR MODIFYING PROTEIN"/>
    <property type="match status" value="1"/>
</dbReference>
<dbReference type="SFLD" id="SFLDG01386">
    <property type="entry name" value="main_SPASM_domain-containing"/>
    <property type="match status" value="1"/>
</dbReference>
<dbReference type="SUPFAM" id="SSF102114">
    <property type="entry name" value="Radical SAM enzymes"/>
    <property type="match status" value="1"/>
</dbReference>
<reference evidence="8" key="1">
    <citation type="journal article" date="2020" name="ISME J.">
        <title>Gammaproteobacteria mediating utilization of methyl-, sulfur- and petroleum organic compounds in deep ocean hydrothermal plumes.</title>
        <authorList>
            <person name="Zhou Z."/>
            <person name="Liu Y."/>
            <person name="Pan J."/>
            <person name="Cron B.R."/>
            <person name="Toner B.M."/>
            <person name="Anantharaman K."/>
            <person name="Breier J.A."/>
            <person name="Dick G.J."/>
            <person name="Li M."/>
        </authorList>
    </citation>
    <scope>NUCLEOTIDE SEQUENCE</scope>
    <source>
        <strain evidence="8">SZUA-1515</strain>
    </source>
</reference>
<dbReference type="InterPro" id="IPR058240">
    <property type="entry name" value="rSAM_sf"/>
</dbReference>
<keyword evidence="2" id="KW-0004">4Fe-4S</keyword>
<dbReference type="GO" id="GO:0046872">
    <property type="term" value="F:metal ion binding"/>
    <property type="evidence" value="ECO:0007669"/>
    <property type="project" value="UniProtKB-KW"/>
</dbReference>
<evidence type="ECO:0000256" key="3">
    <source>
        <dbReference type="ARBA" id="ARBA00022691"/>
    </source>
</evidence>
<evidence type="ECO:0000256" key="6">
    <source>
        <dbReference type="ARBA" id="ARBA00023014"/>
    </source>
</evidence>
<protein>
    <submittedName>
        <fullName evidence="8">Radical SAM/SPASM domain-containing protein</fullName>
    </submittedName>
</protein>
<comment type="caution">
    <text evidence="8">The sequence shown here is derived from an EMBL/GenBank/DDBJ whole genome shotgun (WGS) entry which is preliminary data.</text>
</comment>
<name>A0A833A366_CALS0</name>
<dbReference type="GO" id="GO:0003824">
    <property type="term" value="F:catalytic activity"/>
    <property type="evidence" value="ECO:0007669"/>
    <property type="project" value="InterPro"/>
</dbReference>
<evidence type="ECO:0000256" key="2">
    <source>
        <dbReference type="ARBA" id="ARBA00022485"/>
    </source>
</evidence>
<accession>A0A833A366</accession>
<evidence type="ECO:0000313" key="9">
    <source>
        <dbReference type="Proteomes" id="UP000608579"/>
    </source>
</evidence>
<feature type="domain" description="Radical SAM core" evidence="7">
    <location>
        <begin position="18"/>
        <end position="238"/>
    </location>
</feature>
<keyword evidence="4" id="KW-0479">Metal-binding</keyword>
<organism evidence="8 9">
    <name type="scientific">Caldiarchaeum subterraneum</name>
    <dbReference type="NCBI Taxonomy" id="311458"/>
    <lineage>
        <taxon>Archaea</taxon>
        <taxon>Nitrososphaerota</taxon>
        <taxon>Candidatus Caldarchaeales</taxon>
        <taxon>Candidatus Caldarchaeaceae</taxon>
        <taxon>Candidatus Caldarchaeum</taxon>
    </lineage>
</organism>
<dbReference type="PANTHER" id="PTHR11228">
    <property type="entry name" value="RADICAL SAM DOMAIN PROTEIN"/>
    <property type="match status" value="1"/>
</dbReference>
<proteinExistence type="predicted"/>
<dbReference type="Pfam" id="PF04055">
    <property type="entry name" value="Radical_SAM"/>
    <property type="match status" value="1"/>
</dbReference>
<gene>
    <name evidence="8" type="ORF">EYH45_01975</name>
</gene>
<evidence type="ECO:0000313" key="8">
    <source>
        <dbReference type="EMBL" id="HIQ29313.1"/>
    </source>
</evidence>
<dbReference type="InterPro" id="IPR017200">
    <property type="entry name" value="PqqE-like"/>
</dbReference>
<evidence type="ECO:0000256" key="4">
    <source>
        <dbReference type="ARBA" id="ARBA00022723"/>
    </source>
</evidence>
<dbReference type="AlphaFoldDB" id="A0A833A366"/>
<dbReference type="CDD" id="cd21123">
    <property type="entry name" value="SPASM_MftC-like"/>
    <property type="match status" value="1"/>
</dbReference>
<dbReference type="GO" id="GO:0051539">
    <property type="term" value="F:4 iron, 4 sulfur cluster binding"/>
    <property type="evidence" value="ECO:0007669"/>
    <property type="project" value="UniProtKB-KW"/>
</dbReference>
<dbReference type="InterPro" id="IPR013785">
    <property type="entry name" value="Aldolase_TIM"/>
</dbReference>